<dbReference type="GO" id="GO:0050308">
    <property type="term" value="F:sugar-phosphatase activity"/>
    <property type="evidence" value="ECO:0007669"/>
    <property type="project" value="TreeGrafter"/>
</dbReference>
<protein>
    <recommendedName>
        <fullName evidence="4">Sugar-phosphatase</fullName>
    </recommendedName>
</protein>
<dbReference type="Gene3D" id="3.40.50.1000">
    <property type="entry name" value="HAD superfamily/HAD-like"/>
    <property type="match status" value="1"/>
</dbReference>
<organism evidence="2 3">
    <name type="scientific">Actinoalloteichus fjordicus</name>
    <dbReference type="NCBI Taxonomy" id="1612552"/>
    <lineage>
        <taxon>Bacteria</taxon>
        <taxon>Bacillati</taxon>
        <taxon>Actinomycetota</taxon>
        <taxon>Actinomycetes</taxon>
        <taxon>Pseudonocardiales</taxon>
        <taxon>Pseudonocardiaceae</taxon>
        <taxon>Actinoalloteichus</taxon>
    </lineage>
</organism>
<dbReference type="Proteomes" id="UP000185511">
    <property type="component" value="Chromosome"/>
</dbReference>
<evidence type="ECO:0000313" key="3">
    <source>
        <dbReference type="Proteomes" id="UP000185511"/>
    </source>
</evidence>
<evidence type="ECO:0000256" key="1">
    <source>
        <dbReference type="SAM" id="MobiDB-lite"/>
    </source>
</evidence>
<proteinExistence type="predicted"/>
<evidence type="ECO:0000313" key="2">
    <source>
        <dbReference type="EMBL" id="APU16234.1"/>
    </source>
</evidence>
<keyword evidence="3" id="KW-1185">Reference proteome</keyword>
<dbReference type="SFLD" id="SFLDG01129">
    <property type="entry name" value="C1.5:_HAD__Beta-PGM__Phosphata"/>
    <property type="match status" value="1"/>
</dbReference>
<dbReference type="EMBL" id="CP016076">
    <property type="protein sequence ID" value="APU16234.1"/>
    <property type="molecule type" value="Genomic_DNA"/>
</dbReference>
<dbReference type="InterPro" id="IPR051806">
    <property type="entry name" value="HAD-like_SPP"/>
</dbReference>
<dbReference type="Pfam" id="PF00702">
    <property type="entry name" value="Hydrolase"/>
    <property type="match status" value="1"/>
</dbReference>
<dbReference type="Gene3D" id="1.10.150.240">
    <property type="entry name" value="Putative phosphatase, domain 2"/>
    <property type="match status" value="1"/>
</dbReference>
<gene>
    <name evidence="2" type="ORF">UA74_21045</name>
</gene>
<dbReference type="KEGG" id="acad:UA74_21045"/>
<dbReference type="InterPro" id="IPR006439">
    <property type="entry name" value="HAD-SF_hydro_IA"/>
</dbReference>
<feature type="region of interest" description="Disordered" evidence="1">
    <location>
        <begin position="238"/>
        <end position="261"/>
    </location>
</feature>
<accession>A0AAC9PT34</accession>
<dbReference type="SUPFAM" id="SSF56784">
    <property type="entry name" value="HAD-like"/>
    <property type="match status" value="1"/>
</dbReference>
<dbReference type="SFLD" id="SFLDS00003">
    <property type="entry name" value="Haloacid_Dehalogenase"/>
    <property type="match status" value="1"/>
</dbReference>
<dbReference type="AlphaFoldDB" id="A0AAC9PT34"/>
<reference evidence="3" key="1">
    <citation type="submission" date="2016-06" db="EMBL/GenBank/DDBJ databases">
        <title>Complete genome sequence of Actinoalloteichus fjordicus DSM 46855 (=ADI127-17), type strain of the new species Actinoalloteichus fjordicus.</title>
        <authorList>
            <person name="Ruckert C."/>
            <person name="Nouioui I."/>
            <person name="Willmese J."/>
            <person name="van Wezel G."/>
            <person name="Klenk H.-P."/>
            <person name="Kalinowski J."/>
            <person name="Zotchev S.B."/>
        </authorList>
    </citation>
    <scope>NUCLEOTIDE SEQUENCE [LARGE SCALE GENOMIC DNA]</scope>
    <source>
        <strain evidence="3">ADI127-7</strain>
    </source>
</reference>
<name>A0AAC9PT34_9PSEU</name>
<dbReference type="InterPro" id="IPR036412">
    <property type="entry name" value="HAD-like_sf"/>
</dbReference>
<dbReference type="PANTHER" id="PTHR43481">
    <property type="entry name" value="FRUCTOSE-1-PHOSPHATE PHOSPHATASE"/>
    <property type="match status" value="1"/>
</dbReference>
<dbReference type="InterPro" id="IPR023198">
    <property type="entry name" value="PGP-like_dom2"/>
</dbReference>
<sequence>MTNRSEPQETTTRAATDADLGHVVSALLIDMDGTLVDSTAVVERTWRDFAERHGLDVERIIAVSHGRRTIETVAMFAPDGVDVAAEARWIDIEETEDTEDVVEVPGAGALLASLPEGSWALVTSAGRRLAERRMAAAGLGLPSIVITSEDVASGKPSPEGYLVGAHRLGVPADSTLVFEDAEAGVTASLAAGARTVVVGALDAPVTAGLDRVPDLRAVRVDPMPGSALLRVRLGSRRGTGGRSVGRRLVGSDADLGPDAVR</sequence>
<dbReference type="PANTHER" id="PTHR43481:SF4">
    <property type="entry name" value="GLYCEROL-1-PHOSPHATE PHOSPHOHYDROLASE 1-RELATED"/>
    <property type="match status" value="1"/>
</dbReference>
<dbReference type="NCBIfam" id="TIGR01509">
    <property type="entry name" value="HAD-SF-IA-v3"/>
    <property type="match status" value="1"/>
</dbReference>
<dbReference type="RefSeq" id="WP_075765296.1">
    <property type="nucleotide sequence ID" value="NZ_CP016076.1"/>
</dbReference>
<evidence type="ECO:0008006" key="4">
    <source>
        <dbReference type="Google" id="ProtNLM"/>
    </source>
</evidence>
<dbReference type="InterPro" id="IPR023214">
    <property type="entry name" value="HAD_sf"/>
</dbReference>